<keyword evidence="1" id="KW-1133">Transmembrane helix</keyword>
<comment type="caution">
    <text evidence="3">The sequence shown here is derived from an EMBL/GenBank/DDBJ whole genome shotgun (WGS) entry which is preliminary data.</text>
</comment>
<proteinExistence type="predicted"/>
<dbReference type="AlphaFoldDB" id="A0A8S0Z3G8"/>
<evidence type="ECO:0000313" key="4">
    <source>
        <dbReference type="Proteomes" id="UP000494256"/>
    </source>
</evidence>
<evidence type="ECO:0000256" key="1">
    <source>
        <dbReference type="SAM" id="Phobius"/>
    </source>
</evidence>
<keyword evidence="2" id="KW-0732">Signal</keyword>
<sequence length="234" mass="26681">MAFVFKTFLTLLTYLIIVQNVSLLPIDLNLNHSRTTEDLISSYDDKSGDVLVRIRKASVKVGSCPRGKERYKGRCRTQEEIQLLRDNDYDDNVTEPALYEVVPLIRKETVPKSGIVHKYEILTSTEYDIETSTVTLLEVTDSELDTTESTLDIDAKEIHAVSPTLIFEDDNGADSERLKNLTYTLLIVFVAVVVLFWLFKLLYNYLRREDYTVSHSCSNDEVCGAMSSRCRLCS</sequence>
<keyword evidence="1" id="KW-0812">Transmembrane</keyword>
<evidence type="ECO:0000256" key="2">
    <source>
        <dbReference type="SAM" id="SignalP"/>
    </source>
</evidence>
<dbReference type="Proteomes" id="UP000494256">
    <property type="component" value="Unassembled WGS sequence"/>
</dbReference>
<protein>
    <submittedName>
        <fullName evidence="3">Uncharacterized protein</fullName>
    </submittedName>
</protein>
<accession>A0A8S0Z3G8</accession>
<feature type="signal peptide" evidence="2">
    <location>
        <begin position="1"/>
        <end position="23"/>
    </location>
</feature>
<evidence type="ECO:0000313" key="3">
    <source>
        <dbReference type="EMBL" id="CAB3227248.1"/>
    </source>
</evidence>
<name>A0A8S0Z3G8_ARCPL</name>
<keyword evidence="1" id="KW-0472">Membrane</keyword>
<feature type="transmembrane region" description="Helical" evidence="1">
    <location>
        <begin position="181"/>
        <end position="199"/>
    </location>
</feature>
<dbReference type="EMBL" id="CADEBD010000276">
    <property type="protein sequence ID" value="CAB3227248.1"/>
    <property type="molecule type" value="Genomic_DNA"/>
</dbReference>
<gene>
    <name evidence="3" type="ORF">APLA_LOCUS2901</name>
</gene>
<organism evidence="3 4">
    <name type="scientific">Arctia plantaginis</name>
    <name type="common">Wood tiger moth</name>
    <name type="synonym">Phalaena plantaginis</name>
    <dbReference type="NCBI Taxonomy" id="874455"/>
    <lineage>
        <taxon>Eukaryota</taxon>
        <taxon>Metazoa</taxon>
        <taxon>Ecdysozoa</taxon>
        <taxon>Arthropoda</taxon>
        <taxon>Hexapoda</taxon>
        <taxon>Insecta</taxon>
        <taxon>Pterygota</taxon>
        <taxon>Neoptera</taxon>
        <taxon>Endopterygota</taxon>
        <taxon>Lepidoptera</taxon>
        <taxon>Glossata</taxon>
        <taxon>Ditrysia</taxon>
        <taxon>Noctuoidea</taxon>
        <taxon>Erebidae</taxon>
        <taxon>Arctiinae</taxon>
        <taxon>Arctia</taxon>
    </lineage>
</organism>
<dbReference type="OrthoDB" id="270584at2759"/>
<feature type="chain" id="PRO_5035878647" evidence="2">
    <location>
        <begin position="24"/>
        <end position="234"/>
    </location>
</feature>
<reference evidence="3 4" key="1">
    <citation type="submission" date="2020-04" db="EMBL/GenBank/DDBJ databases">
        <authorList>
            <person name="Wallbank WR R."/>
            <person name="Pardo Diaz C."/>
            <person name="Kozak K."/>
            <person name="Martin S."/>
            <person name="Jiggins C."/>
            <person name="Moest M."/>
            <person name="Warren A I."/>
            <person name="Byers J.R.P. K."/>
            <person name="Montejo-Kovacevich G."/>
            <person name="Yen C E."/>
        </authorList>
    </citation>
    <scope>NUCLEOTIDE SEQUENCE [LARGE SCALE GENOMIC DNA]</scope>
</reference>